<proteinExistence type="predicted"/>
<keyword evidence="15" id="KW-1185">Reference proteome</keyword>
<name>A0A314YAB3_PRUYE</name>
<dbReference type="InterPro" id="IPR036426">
    <property type="entry name" value="Bulb-type_lectin_dom_sf"/>
</dbReference>
<protein>
    <submittedName>
        <fullName evidence="14">G-type lectin S-receptor-like serine/threonine-protein kinase SD1-29 isoform X1</fullName>
    </submittedName>
</protein>
<reference evidence="14 15" key="1">
    <citation type="submission" date="2018-02" db="EMBL/GenBank/DDBJ databases">
        <title>Draft genome of wild Prunus yedoensis var. nudiflora.</title>
        <authorList>
            <person name="Baek S."/>
            <person name="Kim J.-H."/>
            <person name="Choi K."/>
            <person name="Kim G.-B."/>
            <person name="Cho A."/>
            <person name="Jang H."/>
            <person name="Shin C.-H."/>
            <person name="Yu H.-J."/>
            <person name="Mun J.-H."/>
        </authorList>
    </citation>
    <scope>NUCLEOTIDE SEQUENCE [LARGE SCALE GENOMIC DNA]</scope>
    <source>
        <strain evidence="15">cv. Jeju island</strain>
        <tissue evidence="14">Leaf</tissue>
    </source>
</reference>
<dbReference type="InterPro" id="IPR011009">
    <property type="entry name" value="Kinase-like_dom_sf"/>
</dbReference>
<dbReference type="InterPro" id="IPR000719">
    <property type="entry name" value="Prot_kinase_dom"/>
</dbReference>
<keyword evidence="7 14" id="KW-0418">Kinase</keyword>
<evidence type="ECO:0000313" key="14">
    <source>
        <dbReference type="EMBL" id="PQQ01769.1"/>
    </source>
</evidence>
<dbReference type="Proteomes" id="UP000250321">
    <property type="component" value="Unassembled WGS sequence"/>
</dbReference>
<keyword evidence="11" id="KW-0472">Membrane</keyword>
<dbReference type="PROSITE" id="PS50927">
    <property type="entry name" value="BULB_LECTIN"/>
    <property type="match status" value="1"/>
</dbReference>
<dbReference type="GO" id="GO:0005886">
    <property type="term" value="C:plasma membrane"/>
    <property type="evidence" value="ECO:0007669"/>
    <property type="project" value="UniProtKB-SubCell"/>
</dbReference>
<comment type="caution">
    <text evidence="14">The sequence shown here is derived from an EMBL/GenBank/DDBJ whole genome shotgun (WGS) entry which is preliminary data.</text>
</comment>
<evidence type="ECO:0000256" key="4">
    <source>
        <dbReference type="ARBA" id="ARBA00022679"/>
    </source>
</evidence>
<evidence type="ECO:0000256" key="1">
    <source>
        <dbReference type="ARBA" id="ARBA00004251"/>
    </source>
</evidence>
<keyword evidence="6" id="KW-0547">Nucleotide-binding</keyword>
<dbReference type="FunFam" id="3.30.200.20:FF:001238">
    <property type="entry name" value="Os08g0179000 protein"/>
    <property type="match status" value="1"/>
</dbReference>
<dbReference type="SMART" id="SM00220">
    <property type="entry name" value="S_TKc"/>
    <property type="match status" value="1"/>
</dbReference>
<gene>
    <name evidence="14" type="ORF">Pyn_15615</name>
</gene>
<comment type="subcellular location">
    <subcellularLocation>
        <location evidence="1">Cell membrane</location>
        <topology evidence="1">Single-pass type I membrane protein</topology>
    </subcellularLocation>
</comment>
<dbReference type="InterPro" id="IPR001480">
    <property type="entry name" value="Bulb-type_lectin_dom"/>
</dbReference>
<keyword evidence="9" id="KW-1015">Disulfide bond</keyword>
<feature type="domain" description="Protein kinase" evidence="12">
    <location>
        <begin position="458"/>
        <end position="677"/>
    </location>
</feature>
<dbReference type="Pfam" id="PF01453">
    <property type="entry name" value="B_lectin"/>
    <property type="match status" value="1"/>
</dbReference>
<dbReference type="InterPro" id="IPR001245">
    <property type="entry name" value="Ser-Thr/Tyr_kinase_cat_dom"/>
</dbReference>
<dbReference type="EMBL" id="PJQY01001531">
    <property type="protein sequence ID" value="PQQ01769.1"/>
    <property type="molecule type" value="Genomic_DNA"/>
</dbReference>
<dbReference type="Pfam" id="PF07714">
    <property type="entry name" value="PK_Tyr_Ser-Thr"/>
    <property type="match status" value="1"/>
</dbReference>
<dbReference type="Gene3D" id="2.90.10.10">
    <property type="entry name" value="Bulb-type lectin domain"/>
    <property type="match status" value="1"/>
</dbReference>
<keyword evidence="8" id="KW-0067">ATP-binding</keyword>
<evidence type="ECO:0000256" key="11">
    <source>
        <dbReference type="SAM" id="Phobius"/>
    </source>
</evidence>
<dbReference type="InterPro" id="IPR000858">
    <property type="entry name" value="S_locus_glycoprot_dom"/>
</dbReference>
<feature type="transmembrane region" description="Helical" evidence="11">
    <location>
        <begin position="359"/>
        <end position="382"/>
    </location>
</feature>
<dbReference type="PANTHER" id="PTHR27002">
    <property type="entry name" value="RECEPTOR-LIKE SERINE/THREONINE-PROTEIN KINASE SD1-8"/>
    <property type="match status" value="1"/>
</dbReference>
<evidence type="ECO:0000259" key="13">
    <source>
        <dbReference type="PROSITE" id="PS50927"/>
    </source>
</evidence>
<evidence type="ECO:0000259" key="12">
    <source>
        <dbReference type="PROSITE" id="PS50011"/>
    </source>
</evidence>
<dbReference type="GO" id="GO:0004674">
    <property type="term" value="F:protein serine/threonine kinase activity"/>
    <property type="evidence" value="ECO:0007669"/>
    <property type="project" value="UniProtKB-KW"/>
</dbReference>
<evidence type="ECO:0000256" key="8">
    <source>
        <dbReference type="ARBA" id="ARBA00022840"/>
    </source>
</evidence>
<evidence type="ECO:0000256" key="2">
    <source>
        <dbReference type="ARBA" id="ARBA00022475"/>
    </source>
</evidence>
<dbReference type="Gene3D" id="3.30.200.20">
    <property type="entry name" value="Phosphorylase Kinase, domain 1"/>
    <property type="match status" value="1"/>
</dbReference>
<evidence type="ECO:0000256" key="5">
    <source>
        <dbReference type="ARBA" id="ARBA00022729"/>
    </source>
</evidence>
<accession>A0A314YAB3</accession>
<dbReference type="InterPro" id="IPR008271">
    <property type="entry name" value="Ser/Thr_kinase_AS"/>
</dbReference>
<dbReference type="PROSITE" id="PS50011">
    <property type="entry name" value="PROTEIN_KINASE_DOM"/>
    <property type="match status" value="1"/>
</dbReference>
<dbReference type="SUPFAM" id="SSF56112">
    <property type="entry name" value="Protein kinase-like (PK-like)"/>
    <property type="match status" value="1"/>
</dbReference>
<dbReference type="SUPFAM" id="SSF51110">
    <property type="entry name" value="alpha-D-mannose-specific plant lectins"/>
    <property type="match status" value="1"/>
</dbReference>
<sequence length="677" mass="76247">MLGREINKLEMEGQTLVSPGHIFELGFFSPNNSANKYVGIWHKTIFPRKVVWVANRENALSVTDTLASLTINSNGNLELVDGKQSSIWSTNISVSSNGSAALLLDSGNFVVQDDIGTQLWRSFDYPGDTLIPMMLLGFDNKSGKSESDASTGLFSVGLAPQIPTQMFIWINGSTPYWRSGPWDKTKFLGIPEMNDEYLCGFNLDDNVQQGTKYFSFFFNRILAYLEITYKGTLMLMYSEHGENRSLDWEAQKNPCDHYGICGPFGICKASESPICKCLKGFKPKSQEEWSKGNRAGWCVRKTELFCGSNTSKSVPSRGKEDGFLKMSSVNLPDFLEHISNLGAEDCKVQCIGEGKQMKLMVSLLAVCFISILAGIVFSLHRLRSNQKSKRMRSRDAINALAHYLTLPLKRQVTTKDSEMADMIETSRDVILHECIRKHDPLELVIYDFDSILIATSDFSIANKLGGGFGPVYRVKLHEGKEIAVKRLSSSSVQGIEEFKNEMLLISKLQHKNLVRLMGCCIKDDEKLLIYEFMPNKSLDTLLFNPMRRAELDWAKRFNIIQGVARGLLYLHYDSCLKVIHRDLKVSNILLDERTSPKISDFGLARIFEGTQNLANTKKVVGTLGYMSPEYAMGGIFSEKTDIYSFGVLLLEIIGGRKNTSFYYHDQELGFIDYAWHS</sequence>
<keyword evidence="2" id="KW-1003">Cell membrane</keyword>
<keyword evidence="10" id="KW-0325">Glycoprotein</keyword>
<dbReference type="OrthoDB" id="1934880at2759"/>
<dbReference type="GO" id="GO:0048544">
    <property type="term" value="P:recognition of pollen"/>
    <property type="evidence" value="ECO:0007669"/>
    <property type="project" value="InterPro"/>
</dbReference>
<dbReference type="CDD" id="cd00028">
    <property type="entry name" value="B_lectin"/>
    <property type="match status" value="1"/>
</dbReference>
<dbReference type="Pfam" id="PF00954">
    <property type="entry name" value="S_locus_glycop"/>
    <property type="match status" value="1"/>
</dbReference>
<keyword evidence="3" id="KW-0723">Serine/threonine-protein kinase</keyword>
<dbReference type="PROSITE" id="PS00108">
    <property type="entry name" value="PROTEIN_KINASE_ST"/>
    <property type="match status" value="1"/>
</dbReference>
<dbReference type="STRING" id="2094558.A0A314YAB3"/>
<dbReference type="Gene3D" id="1.10.510.10">
    <property type="entry name" value="Transferase(Phosphotransferase) domain 1"/>
    <property type="match status" value="1"/>
</dbReference>
<keyword evidence="14" id="KW-0430">Lectin</keyword>
<evidence type="ECO:0000313" key="15">
    <source>
        <dbReference type="Proteomes" id="UP000250321"/>
    </source>
</evidence>
<evidence type="ECO:0000256" key="3">
    <source>
        <dbReference type="ARBA" id="ARBA00022527"/>
    </source>
</evidence>
<feature type="domain" description="Bulb-type lectin" evidence="13">
    <location>
        <begin position="1"/>
        <end position="124"/>
    </location>
</feature>
<evidence type="ECO:0000256" key="7">
    <source>
        <dbReference type="ARBA" id="ARBA00022777"/>
    </source>
</evidence>
<dbReference type="AlphaFoldDB" id="A0A314YAB3"/>
<dbReference type="GO" id="GO:0030246">
    <property type="term" value="F:carbohydrate binding"/>
    <property type="evidence" value="ECO:0007669"/>
    <property type="project" value="UniProtKB-KW"/>
</dbReference>
<keyword evidence="5" id="KW-0732">Signal</keyword>
<dbReference type="SMART" id="SM00108">
    <property type="entry name" value="B_lectin"/>
    <property type="match status" value="1"/>
</dbReference>
<evidence type="ECO:0000256" key="10">
    <source>
        <dbReference type="ARBA" id="ARBA00023180"/>
    </source>
</evidence>
<keyword evidence="11" id="KW-1133">Transmembrane helix</keyword>
<dbReference type="GO" id="GO:0005524">
    <property type="term" value="F:ATP binding"/>
    <property type="evidence" value="ECO:0007669"/>
    <property type="project" value="UniProtKB-KW"/>
</dbReference>
<dbReference type="PANTHER" id="PTHR27002:SF422">
    <property type="entry name" value="RECEPTOR-LIKE SERINE_THREONINE-PROTEIN KINASE"/>
    <property type="match status" value="1"/>
</dbReference>
<dbReference type="FunFam" id="1.10.510.10:FF:001019">
    <property type="entry name" value="G-type lectin S-receptor-like serine/threonine-protein kinase B120"/>
    <property type="match status" value="1"/>
</dbReference>
<organism evidence="14 15">
    <name type="scientific">Prunus yedoensis var. nudiflora</name>
    <dbReference type="NCBI Taxonomy" id="2094558"/>
    <lineage>
        <taxon>Eukaryota</taxon>
        <taxon>Viridiplantae</taxon>
        <taxon>Streptophyta</taxon>
        <taxon>Embryophyta</taxon>
        <taxon>Tracheophyta</taxon>
        <taxon>Spermatophyta</taxon>
        <taxon>Magnoliopsida</taxon>
        <taxon>eudicotyledons</taxon>
        <taxon>Gunneridae</taxon>
        <taxon>Pentapetalae</taxon>
        <taxon>rosids</taxon>
        <taxon>fabids</taxon>
        <taxon>Rosales</taxon>
        <taxon>Rosaceae</taxon>
        <taxon>Amygdaloideae</taxon>
        <taxon>Amygdaleae</taxon>
        <taxon>Prunus</taxon>
    </lineage>
</organism>
<keyword evidence="11" id="KW-0812">Transmembrane</keyword>
<evidence type="ECO:0000256" key="6">
    <source>
        <dbReference type="ARBA" id="ARBA00022741"/>
    </source>
</evidence>
<keyword evidence="4" id="KW-0808">Transferase</keyword>
<evidence type="ECO:0000256" key="9">
    <source>
        <dbReference type="ARBA" id="ARBA00023157"/>
    </source>
</evidence>
<keyword evidence="14" id="KW-0675">Receptor</keyword>